<keyword evidence="2" id="KW-0808">Transferase</keyword>
<gene>
    <name evidence="2" type="ORF">SAMN04488526_1884</name>
</gene>
<dbReference type="SUPFAM" id="SSF52540">
    <property type="entry name" value="P-loop containing nucleoside triphosphate hydrolases"/>
    <property type="match status" value="1"/>
</dbReference>
<feature type="domain" description="Phosphoribulokinase/uridine kinase" evidence="1">
    <location>
        <begin position="33"/>
        <end position="146"/>
    </location>
</feature>
<dbReference type="Proteomes" id="UP000199283">
    <property type="component" value="Unassembled WGS sequence"/>
</dbReference>
<dbReference type="InterPro" id="IPR027417">
    <property type="entry name" value="P-loop_NTPase"/>
</dbReference>
<evidence type="ECO:0000259" key="1">
    <source>
        <dbReference type="Pfam" id="PF00485"/>
    </source>
</evidence>
<dbReference type="InterPro" id="IPR006083">
    <property type="entry name" value="PRK/URK"/>
</dbReference>
<dbReference type="STRING" id="188906.SAMN04488526_1884"/>
<protein>
    <submittedName>
        <fullName evidence="2">Fructokinase</fullName>
    </submittedName>
</protein>
<keyword evidence="3" id="KW-1185">Reference proteome</keyword>
<dbReference type="GO" id="GO:0016301">
    <property type="term" value="F:kinase activity"/>
    <property type="evidence" value="ECO:0007669"/>
    <property type="project" value="UniProtKB-KW"/>
</dbReference>
<dbReference type="AlphaFoldDB" id="A0A1H7MCI1"/>
<reference evidence="2 3" key="1">
    <citation type="submission" date="2016-10" db="EMBL/GenBank/DDBJ databases">
        <authorList>
            <person name="de Groot N.N."/>
        </authorList>
    </citation>
    <scope>NUCLEOTIDE SEQUENCE [LARGE SCALE GENOMIC DNA]</scope>
    <source>
        <strain evidence="2 3">DSM 14858</strain>
    </source>
</reference>
<proteinExistence type="predicted"/>
<sequence>MRRCAGLRHVLPDAVDLETLADKLVALPPGRRLIAVAGPPAAGKSTVTEPLAEAIVRRGRSAQVVPMDGFHLDNATLDDLGLRARKGAPETFDVPGLLALVRAARANGSPIFPTFDRAADATVPDSGRLTAEIAIFEGNYLLLDEDPWRELHPLWDATVALQVPEAVLRTRLVERWGAHGLSPEDSLARAEGNDLPNARRVLTGSITADHAVATG</sequence>
<evidence type="ECO:0000313" key="3">
    <source>
        <dbReference type="Proteomes" id="UP000199283"/>
    </source>
</evidence>
<dbReference type="Gene3D" id="3.40.50.300">
    <property type="entry name" value="P-loop containing nucleotide triphosphate hydrolases"/>
    <property type="match status" value="1"/>
</dbReference>
<keyword evidence="2" id="KW-0418">Kinase</keyword>
<organism evidence="2 3">
    <name type="scientific">Jannaschia helgolandensis</name>
    <dbReference type="NCBI Taxonomy" id="188906"/>
    <lineage>
        <taxon>Bacteria</taxon>
        <taxon>Pseudomonadati</taxon>
        <taxon>Pseudomonadota</taxon>
        <taxon>Alphaproteobacteria</taxon>
        <taxon>Rhodobacterales</taxon>
        <taxon>Roseobacteraceae</taxon>
        <taxon>Jannaschia</taxon>
    </lineage>
</organism>
<dbReference type="EMBL" id="FNZQ01000003">
    <property type="protein sequence ID" value="SEL09040.1"/>
    <property type="molecule type" value="Genomic_DNA"/>
</dbReference>
<evidence type="ECO:0000313" key="2">
    <source>
        <dbReference type="EMBL" id="SEL09040.1"/>
    </source>
</evidence>
<accession>A0A1H7MCI1</accession>
<dbReference type="Pfam" id="PF00485">
    <property type="entry name" value="PRK"/>
    <property type="match status" value="1"/>
</dbReference>
<dbReference type="GO" id="GO:0005524">
    <property type="term" value="F:ATP binding"/>
    <property type="evidence" value="ECO:0007669"/>
    <property type="project" value="InterPro"/>
</dbReference>
<name>A0A1H7MCI1_9RHOB</name>
<dbReference type="PANTHER" id="PTHR10285">
    <property type="entry name" value="URIDINE KINASE"/>
    <property type="match status" value="1"/>
</dbReference>